<accession>A0A1N6MB63</accession>
<proteinExistence type="predicted"/>
<name>A0A1N6MB63_9VIBR</name>
<organism evidence="1 2">
    <name type="scientific">Vibrio spartinae</name>
    <dbReference type="NCBI Taxonomy" id="1918945"/>
    <lineage>
        <taxon>Bacteria</taxon>
        <taxon>Pseudomonadati</taxon>
        <taxon>Pseudomonadota</taxon>
        <taxon>Gammaproteobacteria</taxon>
        <taxon>Vibrionales</taxon>
        <taxon>Vibrionaceae</taxon>
        <taxon>Vibrio</taxon>
    </lineage>
</organism>
<dbReference type="RefSeq" id="WP_074375097.1">
    <property type="nucleotide sequence ID" value="NZ_AP024907.1"/>
</dbReference>
<protein>
    <recommendedName>
        <fullName evidence="3">N-acetyltransferase domain-containing protein</fullName>
    </recommendedName>
</protein>
<dbReference type="OrthoDB" id="5870195at2"/>
<dbReference type="EMBL" id="FSSB01000040">
    <property type="protein sequence ID" value="SIO96689.1"/>
    <property type="molecule type" value="Genomic_DNA"/>
</dbReference>
<evidence type="ECO:0000313" key="1">
    <source>
        <dbReference type="EMBL" id="SIO96689.1"/>
    </source>
</evidence>
<dbReference type="Proteomes" id="UP000184774">
    <property type="component" value="Unassembled WGS sequence"/>
</dbReference>
<reference evidence="1 2" key="1">
    <citation type="submission" date="2016-12" db="EMBL/GenBank/DDBJ databases">
        <authorList>
            <person name="Song W.-J."/>
            <person name="Kurnit D.M."/>
        </authorList>
    </citation>
    <scope>NUCLEOTIDE SEQUENCE [LARGE SCALE GENOMIC DNA]</scope>
    <source>
        <strain evidence="1 2">CECT 9026</strain>
    </source>
</reference>
<dbReference type="AlphaFoldDB" id="A0A1N6MB63"/>
<evidence type="ECO:0000313" key="2">
    <source>
        <dbReference type="Proteomes" id="UP000184774"/>
    </source>
</evidence>
<gene>
    <name evidence="1" type="ORF">VSP9026_04495</name>
</gene>
<sequence length="137" mass="15390">MKFTLIRPNRADIKAQLALLRPAFNRVPDAKYEYAFCCDAVACKRASFYQLKGKGVAVRFVGYVTNENEYLILALTGKGLKQAAPVIIDAVRSQGYQCVKYHTVRQGMTRILRRFGFVTTETHSDESVLCLQFTGGD</sequence>
<evidence type="ECO:0008006" key="3">
    <source>
        <dbReference type="Google" id="ProtNLM"/>
    </source>
</evidence>